<keyword evidence="3" id="KW-1185">Reference proteome</keyword>
<dbReference type="PANTHER" id="PTHR13071">
    <property type="entry name" value="MITOCHONDRIAL 28S RIBOSOMAL PROTEIN S22"/>
    <property type="match status" value="1"/>
</dbReference>
<feature type="coiled-coil region" evidence="1">
    <location>
        <begin position="301"/>
        <end position="331"/>
    </location>
</feature>
<reference evidence="2 3" key="1">
    <citation type="submission" date="2024-05" db="EMBL/GenBank/DDBJ databases">
        <title>Genetic variation in Jamaican populations of the coffee berry borer (Hypothenemus hampei).</title>
        <authorList>
            <person name="Errbii M."/>
            <person name="Myrie A."/>
        </authorList>
    </citation>
    <scope>NUCLEOTIDE SEQUENCE [LARGE SCALE GENOMIC DNA]</scope>
    <source>
        <strain evidence="2">JA-Hopewell-2020-01-JO</strain>
        <tissue evidence="2">Whole body</tissue>
    </source>
</reference>
<dbReference type="Proteomes" id="UP001566132">
    <property type="component" value="Unassembled WGS sequence"/>
</dbReference>
<sequence>MANFRQPLKILLLRSRNNLISSRRLLNYTPIYYDGTEDPANIFLNKNVQNLLKSLTRVDYDKIFKRRKLGSKTLTDPEYKFMTDKELQEALAEAQHTAEELLQIPPIVKVRIKERTVLAEDPALQGLEDCRFVFTDITYGLKGTDRTIIVREPDGTLQEAENSVRHRMNQVYFPQESKLLKAPRMFESDYLENLLNRREYEYVLDRACMQFEPDDLDYQRVVSITYQHVNDSASFELLRSTRHFGALSFFLVWNKNIDNLLLDIIETLRIEEARDLVQLYSLMHRIQFEGNTPLEVVQDYIKKAANKKGALELALQAYKELEAKNRSLTRGIERPSRKSLVLLTL</sequence>
<gene>
    <name evidence="2" type="ORF">ABEB36_002055</name>
</gene>
<dbReference type="AlphaFoldDB" id="A0ABD1F4E8"/>
<dbReference type="Pfam" id="PF10245">
    <property type="entry name" value="MRP-S22"/>
    <property type="match status" value="1"/>
</dbReference>
<keyword evidence="1" id="KW-0175">Coiled coil</keyword>
<name>A0ABD1F4E8_HYPHA</name>
<protein>
    <recommendedName>
        <fullName evidence="4">28S ribosomal protein S22, mitochondrial</fullName>
    </recommendedName>
</protein>
<dbReference type="PANTHER" id="PTHR13071:SF4">
    <property type="entry name" value="SMALL RIBOSOMAL SUBUNIT PROTEIN MS22"/>
    <property type="match status" value="1"/>
</dbReference>
<dbReference type="EMBL" id="JBDJPC010000002">
    <property type="protein sequence ID" value="KAL1512469.1"/>
    <property type="molecule type" value="Genomic_DNA"/>
</dbReference>
<evidence type="ECO:0000256" key="1">
    <source>
        <dbReference type="SAM" id="Coils"/>
    </source>
</evidence>
<dbReference type="InterPro" id="IPR019374">
    <property type="entry name" value="Ribosomal_mS22"/>
</dbReference>
<proteinExistence type="predicted"/>
<accession>A0ABD1F4E8</accession>
<comment type="caution">
    <text evidence="2">The sequence shown here is derived from an EMBL/GenBank/DDBJ whole genome shotgun (WGS) entry which is preliminary data.</text>
</comment>
<evidence type="ECO:0000313" key="2">
    <source>
        <dbReference type="EMBL" id="KAL1512469.1"/>
    </source>
</evidence>
<evidence type="ECO:0008006" key="4">
    <source>
        <dbReference type="Google" id="ProtNLM"/>
    </source>
</evidence>
<evidence type="ECO:0000313" key="3">
    <source>
        <dbReference type="Proteomes" id="UP001566132"/>
    </source>
</evidence>
<organism evidence="2 3">
    <name type="scientific">Hypothenemus hampei</name>
    <name type="common">Coffee berry borer</name>
    <dbReference type="NCBI Taxonomy" id="57062"/>
    <lineage>
        <taxon>Eukaryota</taxon>
        <taxon>Metazoa</taxon>
        <taxon>Ecdysozoa</taxon>
        <taxon>Arthropoda</taxon>
        <taxon>Hexapoda</taxon>
        <taxon>Insecta</taxon>
        <taxon>Pterygota</taxon>
        <taxon>Neoptera</taxon>
        <taxon>Endopterygota</taxon>
        <taxon>Coleoptera</taxon>
        <taxon>Polyphaga</taxon>
        <taxon>Cucujiformia</taxon>
        <taxon>Curculionidae</taxon>
        <taxon>Scolytinae</taxon>
        <taxon>Hypothenemus</taxon>
    </lineage>
</organism>